<accession>A0AAD9J4F6</accession>
<dbReference type="EMBL" id="JAODUP010000606">
    <property type="protein sequence ID" value="KAK2146457.1"/>
    <property type="molecule type" value="Genomic_DNA"/>
</dbReference>
<organism evidence="2 3">
    <name type="scientific">Paralvinella palmiformis</name>
    <dbReference type="NCBI Taxonomy" id="53620"/>
    <lineage>
        <taxon>Eukaryota</taxon>
        <taxon>Metazoa</taxon>
        <taxon>Spiralia</taxon>
        <taxon>Lophotrochozoa</taxon>
        <taxon>Annelida</taxon>
        <taxon>Polychaeta</taxon>
        <taxon>Sedentaria</taxon>
        <taxon>Canalipalpata</taxon>
        <taxon>Terebellida</taxon>
        <taxon>Terebelliformia</taxon>
        <taxon>Alvinellidae</taxon>
        <taxon>Paralvinella</taxon>
    </lineage>
</organism>
<proteinExistence type="predicted"/>
<reference evidence="2" key="1">
    <citation type="journal article" date="2023" name="Mol. Biol. Evol.">
        <title>Third-Generation Sequencing Reveals the Adaptive Role of the Epigenome in Three Deep-Sea Polychaetes.</title>
        <authorList>
            <person name="Perez M."/>
            <person name="Aroh O."/>
            <person name="Sun Y."/>
            <person name="Lan Y."/>
            <person name="Juniper S.K."/>
            <person name="Young C.R."/>
            <person name="Angers B."/>
            <person name="Qian P.Y."/>
        </authorList>
    </citation>
    <scope>NUCLEOTIDE SEQUENCE</scope>
    <source>
        <strain evidence="2">P08H-3</strain>
    </source>
</reference>
<keyword evidence="1" id="KW-1133">Transmembrane helix</keyword>
<evidence type="ECO:0000313" key="2">
    <source>
        <dbReference type="EMBL" id="KAK2146457.1"/>
    </source>
</evidence>
<evidence type="ECO:0000313" key="3">
    <source>
        <dbReference type="Proteomes" id="UP001208570"/>
    </source>
</evidence>
<keyword evidence="3" id="KW-1185">Reference proteome</keyword>
<gene>
    <name evidence="2" type="ORF">LSH36_606g02026</name>
</gene>
<dbReference type="AlphaFoldDB" id="A0AAD9J4F6"/>
<protein>
    <recommendedName>
        <fullName evidence="4">MULE transposase domain-containing protein</fullName>
    </recommendedName>
</protein>
<dbReference type="Proteomes" id="UP001208570">
    <property type="component" value="Unassembled WGS sequence"/>
</dbReference>
<name>A0AAD9J4F6_9ANNE</name>
<feature type="transmembrane region" description="Helical" evidence="1">
    <location>
        <begin position="369"/>
        <end position="390"/>
    </location>
</feature>
<evidence type="ECO:0008006" key="4">
    <source>
        <dbReference type="Google" id="ProtNLM"/>
    </source>
</evidence>
<keyword evidence="1" id="KW-0812">Transmembrane</keyword>
<keyword evidence="1" id="KW-0472">Membrane</keyword>
<evidence type="ECO:0000256" key="1">
    <source>
        <dbReference type="SAM" id="Phobius"/>
    </source>
</evidence>
<comment type="caution">
    <text evidence="2">The sequence shown here is derived from an EMBL/GenBank/DDBJ whole genome shotgun (WGS) entry which is preliminary data.</text>
</comment>
<sequence length="391" mass="44287">MGICGDEMTYNAAVTAHNHDPSDTKVAAVRCRSQIKQQTKQSFDKPSHIMTQAMSQIDVSAMVELGREESTKHTLCNQRLGRISPLPESHQYLVIERGWSLTTGPDPQQFLVYDNGPKNAQETYDNLLHAIVDKCWKQDPDPNTVVIYSEITMVRAAASMLGDDVAVQGCFYHRVQSTWQKVQDLGLIQRFKDSVEDKLLCGMMDSLSLLPIDYLPAGLEFLRNNTPKGIEPLLNYVNAIYCTDTYRRIQRHAPGGEGQDAIMLHCITSFFQPHIWNVHQVNLDGEQHTNIFCDAWNHRIEHLCGVSHPSVWQLIHWLKTDAAQVSTTLLNAACRELPRLHQICWTDEMGARLLKSSFKELVTTSTGNLMVELCYVLIGVMYIVFLNVIIM</sequence>